<sequence>MPQRRQMTEAQSPQVSGSVTSSAQLGQYSGPGPGSGGGFCGRVAMKRKTVAQKQYASHYNRPDGPRSKGDGFPCFLRAAS</sequence>
<feature type="compositionally biased region" description="Basic and acidic residues" evidence="1">
    <location>
        <begin position="60"/>
        <end position="69"/>
    </location>
</feature>
<dbReference type="AlphaFoldDB" id="A0A2U3K3U7"/>
<dbReference type="EMBL" id="OMOD01000029">
    <property type="protein sequence ID" value="SPF34342.1"/>
    <property type="molecule type" value="Genomic_DNA"/>
</dbReference>
<evidence type="ECO:0000313" key="3">
    <source>
        <dbReference type="Proteomes" id="UP000238701"/>
    </source>
</evidence>
<protein>
    <submittedName>
        <fullName evidence="2">Uncharacterized protein</fullName>
    </submittedName>
</protein>
<feature type="compositionally biased region" description="Gly residues" evidence="1">
    <location>
        <begin position="29"/>
        <end position="40"/>
    </location>
</feature>
<feature type="compositionally biased region" description="Polar residues" evidence="1">
    <location>
        <begin position="8"/>
        <end position="27"/>
    </location>
</feature>
<accession>A0A2U3K3U7</accession>
<organism evidence="2 3">
    <name type="scientific">Candidatus Sulfotelmatobacter kueseliae</name>
    <dbReference type="NCBI Taxonomy" id="2042962"/>
    <lineage>
        <taxon>Bacteria</taxon>
        <taxon>Pseudomonadati</taxon>
        <taxon>Acidobacteriota</taxon>
        <taxon>Terriglobia</taxon>
        <taxon>Terriglobales</taxon>
        <taxon>Candidatus Korobacteraceae</taxon>
        <taxon>Candidatus Sulfotelmatobacter</taxon>
    </lineage>
</organism>
<gene>
    <name evidence="2" type="ORF">SBA1_1240013</name>
</gene>
<name>A0A2U3K3U7_9BACT</name>
<feature type="region of interest" description="Disordered" evidence="1">
    <location>
        <begin position="1"/>
        <end position="80"/>
    </location>
</feature>
<evidence type="ECO:0000256" key="1">
    <source>
        <dbReference type="SAM" id="MobiDB-lite"/>
    </source>
</evidence>
<proteinExistence type="predicted"/>
<evidence type="ECO:0000313" key="2">
    <source>
        <dbReference type="EMBL" id="SPF34342.1"/>
    </source>
</evidence>
<dbReference type="Proteomes" id="UP000238701">
    <property type="component" value="Unassembled WGS sequence"/>
</dbReference>
<reference evidence="3" key="1">
    <citation type="submission" date="2018-02" db="EMBL/GenBank/DDBJ databases">
        <authorList>
            <person name="Hausmann B."/>
        </authorList>
    </citation>
    <scope>NUCLEOTIDE SEQUENCE [LARGE SCALE GENOMIC DNA]</scope>
    <source>
        <strain evidence="3">Peat soil MAG SbA1</strain>
    </source>
</reference>